<evidence type="ECO:0000256" key="3">
    <source>
        <dbReference type="ARBA" id="ARBA00023015"/>
    </source>
</evidence>
<dbReference type="InterPro" id="IPR036388">
    <property type="entry name" value="WH-like_DNA-bd_sf"/>
</dbReference>
<evidence type="ECO:0000256" key="7">
    <source>
        <dbReference type="ARBA" id="ARBA00047188"/>
    </source>
</evidence>
<dbReference type="InterPro" id="IPR055166">
    <property type="entry name" value="Transc_reg_Sar_Rot_HTH"/>
</dbReference>
<name>A0A1M6N3X8_REIAG</name>
<dbReference type="PRINTS" id="PR00598">
    <property type="entry name" value="HTHMARR"/>
</dbReference>
<evidence type="ECO:0000256" key="2">
    <source>
        <dbReference type="ARBA" id="ARBA00022490"/>
    </source>
</evidence>
<dbReference type="STRING" id="156994.SAMN04488028_10288"/>
<accession>A0A1M6N3X8</accession>
<evidence type="ECO:0000259" key="9">
    <source>
        <dbReference type="PROSITE" id="PS50995"/>
    </source>
</evidence>
<evidence type="ECO:0000313" key="10">
    <source>
        <dbReference type="EMBL" id="SHJ90380.1"/>
    </source>
</evidence>
<sequence>MKNNPETLWLENQICFPIYAASRMVTKLYTPFLSQLDITYPQYLVLLTLWQTDQMTVSEISHLVHLESNTLTPVLKRMQGKGLIERQRSEKDERSVIISLTEKGKALRKEAMCIPQQIIDQFASDEINAQEIHQLKQTLTKLTDILSKKEMVPLRQNV</sequence>
<evidence type="ECO:0000256" key="1">
    <source>
        <dbReference type="ARBA" id="ARBA00004496"/>
    </source>
</evidence>
<dbReference type="Proteomes" id="UP000184474">
    <property type="component" value="Unassembled WGS sequence"/>
</dbReference>
<evidence type="ECO:0000256" key="6">
    <source>
        <dbReference type="ARBA" id="ARBA00046337"/>
    </source>
</evidence>
<dbReference type="GO" id="GO:0003700">
    <property type="term" value="F:DNA-binding transcription factor activity"/>
    <property type="evidence" value="ECO:0007669"/>
    <property type="project" value="InterPro"/>
</dbReference>
<evidence type="ECO:0000313" key="11">
    <source>
        <dbReference type="Proteomes" id="UP000184474"/>
    </source>
</evidence>
<proteinExistence type="inferred from homology"/>
<dbReference type="SUPFAM" id="SSF46785">
    <property type="entry name" value="Winged helix' DNA-binding domain"/>
    <property type="match status" value="1"/>
</dbReference>
<dbReference type="GO" id="GO:0005737">
    <property type="term" value="C:cytoplasm"/>
    <property type="evidence" value="ECO:0007669"/>
    <property type="project" value="UniProtKB-SubCell"/>
</dbReference>
<comment type="subcellular location">
    <subcellularLocation>
        <location evidence="1">Cytoplasm</location>
    </subcellularLocation>
</comment>
<dbReference type="FunFam" id="1.10.10.10:FF:000163">
    <property type="entry name" value="MarR family transcriptional regulator"/>
    <property type="match status" value="1"/>
</dbReference>
<keyword evidence="4 10" id="KW-0238">DNA-binding</keyword>
<dbReference type="PROSITE" id="PS50995">
    <property type="entry name" value="HTH_MARR_2"/>
    <property type="match status" value="1"/>
</dbReference>
<dbReference type="Gene3D" id="1.10.10.10">
    <property type="entry name" value="Winged helix-like DNA-binding domain superfamily/Winged helix DNA-binding domain"/>
    <property type="match status" value="1"/>
</dbReference>
<keyword evidence="5" id="KW-0804">Transcription</keyword>
<dbReference type="AlphaFoldDB" id="A0A1M6N3X8"/>
<dbReference type="Pfam" id="PF22381">
    <property type="entry name" value="Staph_reg_Sar_Rot"/>
    <property type="match status" value="1"/>
</dbReference>
<dbReference type="EMBL" id="FRAA01000002">
    <property type="protein sequence ID" value="SHJ90380.1"/>
    <property type="molecule type" value="Genomic_DNA"/>
</dbReference>
<protein>
    <recommendedName>
        <fullName evidence="7">HTH-type transcriptional regulator SarZ</fullName>
    </recommendedName>
    <alternativeName>
        <fullName evidence="8">Staphylococcal accessory regulator Z</fullName>
    </alternativeName>
</protein>
<reference evidence="11" key="1">
    <citation type="submission" date="2016-11" db="EMBL/GenBank/DDBJ databases">
        <authorList>
            <person name="Varghese N."/>
            <person name="Submissions S."/>
        </authorList>
    </citation>
    <scope>NUCLEOTIDE SEQUENCE [LARGE SCALE GENOMIC DNA]</scope>
    <source>
        <strain evidence="11">DSM 26134</strain>
    </source>
</reference>
<dbReference type="GO" id="GO:0003677">
    <property type="term" value="F:DNA binding"/>
    <property type="evidence" value="ECO:0007669"/>
    <property type="project" value="UniProtKB-KW"/>
</dbReference>
<dbReference type="PANTHER" id="PTHR42756:SF1">
    <property type="entry name" value="TRANSCRIPTIONAL REPRESSOR OF EMRAB OPERON"/>
    <property type="match status" value="1"/>
</dbReference>
<evidence type="ECO:0000256" key="5">
    <source>
        <dbReference type="ARBA" id="ARBA00023163"/>
    </source>
</evidence>
<evidence type="ECO:0000256" key="4">
    <source>
        <dbReference type="ARBA" id="ARBA00023125"/>
    </source>
</evidence>
<dbReference type="PANTHER" id="PTHR42756">
    <property type="entry name" value="TRANSCRIPTIONAL REGULATOR, MARR"/>
    <property type="match status" value="1"/>
</dbReference>
<dbReference type="InterPro" id="IPR000835">
    <property type="entry name" value="HTH_MarR-typ"/>
</dbReference>
<evidence type="ECO:0000256" key="8">
    <source>
        <dbReference type="ARBA" id="ARBA00047207"/>
    </source>
</evidence>
<feature type="domain" description="HTH marR-type" evidence="9">
    <location>
        <begin position="11"/>
        <end position="144"/>
    </location>
</feature>
<gene>
    <name evidence="10" type="ORF">SAMN04488028_10288</name>
</gene>
<keyword evidence="2" id="KW-0963">Cytoplasm</keyword>
<dbReference type="InterPro" id="IPR036390">
    <property type="entry name" value="WH_DNA-bd_sf"/>
</dbReference>
<dbReference type="RefSeq" id="WP_073120809.1">
    <property type="nucleotide sequence ID" value="NZ_FRAA01000002.1"/>
</dbReference>
<keyword evidence="11" id="KW-1185">Reference proteome</keyword>
<organism evidence="10 11">
    <name type="scientific">Reichenbachiella agariperforans</name>
    <dbReference type="NCBI Taxonomy" id="156994"/>
    <lineage>
        <taxon>Bacteria</taxon>
        <taxon>Pseudomonadati</taxon>
        <taxon>Bacteroidota</taxon>
        <taxon>Cytophagia</taxon>
        <taxon>Cytophagales</taxon>
        <taxon>Reichenbachiellaceae</taxon>
        <taxon>Reichenbachiella</taxon>
    </lineage>
</organism>
<keyword evidence="3" id="KW-0805">Transcription regulation</keyword>
<comment type="similarity">
    <text evidence="6">Belongs to the SarZ family.</text>
</comment>
<dbReference type="SMART" id="SM00347">
    <property type="entry name" value="HTH_MARR"/>
    <property type="match status" value="1"/>
</dbReference>